<proteinExistence type="predicted"/>
<reference evidence="2 3" key="1">
    <citation type="journal article" date="2019" name="Sci. Rep.">
        <title>Orb-weaving spider Araneus ventricosus genome elucidates the spidroin gene catalogue.</title>
        <authorList>
            <person name="Kono N."/>
            <person name="Nakamura H."/>
            <person name="Ohtoshi R."/>
            <person name="Moran D.A.P."/>
            <person name="Shinohara A."/>
            <person name="Yoshida Y."/>
            <person name="Fujiwara M."/>
            <person name="Mori M."/>
            <person name="Tomita M."/>
            <person name="Arakawa K."/>
        </authorList>
    </citation>
    <scope>NUCLEOTIDE SEQUENCE [LARGE SCALE GENOMIC DNA]</scope>
</reference>
<evidence type="ECO:0000313" key="3">
    <source>
        <dbReference type="Proteomes" id="UP000499080"/>
    </source>
</evidence>
<evidence type="ECO:0000313" key="2">
    <source>
        <dbReference type="EMBL" id="GBN50595.1"/>
    </source>
</evidence>
<dbReference type="EMBL" id="BGPR01011298">
    <property type="protein sequence ID" value="GBN50595.1"/>
    <property type="molecule type" value="Genomic_DNA"/>
</dbReference>
<evidence type="ECO:0000256" key="1">
    <source>
        <dbReference type="SAM" id="MobiDB-lite"/>
    </source>
</evidence>
<comment type="caution">
    <text evidence="2">The sequence shown here is derived from an EMBL/GenBank/DDBJ whole genome shotgun (WGS) entry which is preliminary data.</text>
</comment>
<protein>
    <submittedName>
        <fullName evidence="2">Uncharacterized protein</fullName>
    </submittedName>
</protein>
<organism evidence="2 3">
    <name type="scientific">Araneus ventricosus</name>
    <name type="common">Orbweaver spider</name>
    <name type="synonym">Epeira ventricosa</name>
    <dbReference type="NCBI Taxonomy" id="182803"/>
    <lineage>
        <taxon>Eukaryota</taxon>
        <taxon>Metazoa</taxon>
        <taxon>Ecdysozoa</taxon>
        <taxon>Arthropoda</taxon>
        <taxon>Chelicerata</taxon>
        <taxon>Arachnida</taxon>
        <taxon>Araneae</taxon>
        <taxon>Araneomorphae</taxon>
        <taxon>Entelegynae</taxon>
        <taxon>Araneoidea</taxon>
        <taxon>Araneidae</taxon>
        <taxon>Araneus</taxon>
    </lineage>
</organism>
<feature type="region of interest" description="Disordered" evidence="1">
    <location>
        <begin position="58"/>
        <end position="80"/>
    </location>
</feature>
<name>A0A4Y2PF59_ARAVE</name>
<dbReference type="Proteomes" id="UP000499080">
    <property type="component" value="Unassembled WGS sequence"/>
</dbReference>
<feature type="compositionally biased region" description="Basic and acidic residues" evidence="1">
    <location>
        <begin position="71"/>
        <end position="80"/>
    </location>
</feature>
<accession>A0A4Y2PF59</accession>
<dbReference type="AlphaFoldDB" id="A0A4Y2PF59"/>
<gene>
    <name evidence="2" type="ORF">AVEN_7685_1</name>
</gene>
<sequence length="120" mass="14202">MSVIPNKPISCCVYVTGSTNLTTRVKSLCEKRLWGVVAIKKCVNCQFELQKWKVVKWRRKNDESESDEEQELHTETHQREEWEKVSKILNLSKTPTFEKFTEFDSEVQVWGLWTDDEIFS</sequence>
<keyword evidence="3" id="KW-1185">Reference proteome</keyword>